<organism evidence="16 17">
    <name type="scientific">Microcella alkalica</name>
    <dbReference type="NCBI Taxonomy" id="355930"/>
    <lineage>
        <taxon>Bacteria</taxon>
        <taxon>Bacillati</taxon>
        <taxon>Actinomycetota</taxon>
        <taxon>Actinomycetes</taxon>
        <taxon>Micrococcales</taxon>
        <taxon>Microbacteriaceae</taxon>
        <taxon>Microcella</taxon>
    </lineage>
</organism>
<dbReference type="Gene3D" id="3.40.50.720">
    <property type="entry name" value="NAD(P)-binding Rossmann-like Domain"/>
    <property type="match status" value="1"/>
</dbReference>
<keyword evidence="5 8" id="KW-0560">Oxidoreductase</keyword>
<accession>A0A839EH07</accession>
<dbReference type="InterPro" id="IPR015895">
    <property type="entry name" value="4pyrrol_synth_GluRdtase_N"/>
</dbReference>
<evidence type="ECO:0000256" key="5">
    <source>
        <dbReference type="ARBA" id="ARBA00023002"/>
    </source>
</evidence>
<dbReference type="EMBL" id="JACGWX010000006">
    <property type="protein sequence ID" value="MBA8848595.1"/>
    <property type="molecule type" value="Genomic_DNA"/>
</dbReference>
<feature type="binding site" evidence="8 11">
    <location>
        <begin position="195"/>
        <end position="200"/>
    </location>
    <ligand>
        <name>NADP(+)</name>
        <dbReference type="ChEBI" id="CHEBI:58349"/>
    </ligand>
</feature>
<comment type="pathway">
    <text evidence="1 8">Porphyrin-containing compound metabolism; protoporphyrin-IX biosynthesis; 5-aminolevulinate from L-glutamyl-tRNA(Glu): step 1/2.</text>
</comment>
<evidence type="ECO:0000256" key="8">
    <source>
        <dbReference type="HAMAP-Rule" id="MF_00087"/>
    </source>
</evidence>
<comment type="miscellaneous">
    <text evidence="8">During catalysis, the active site Cys acts as a nucleophile attacking the alpha-carbonyl group of tRNA-bound glutamate with the formation of a thioester intermediate between enzyme and glutamate, and the concomitant release of tRNA(Glu). The thioester intermediate is finally reduced by direct hydride transfer from NADPH, to form the product GSA.</text>
</comment>
<keyword evidence="6 8" id="KW-0627">Porphyrin biosynthesis</keyword>
<evidence type="ECO:0000259" key="14">
    <source>
        <dbReference type="Pfam" id="PF01488"/>
    </source>
</evidence>
<comment type="function">
    <text evidence="8">Catalyzes the NADPH-dependent reduction of glutamyl-tRNA(Glu) to glutamate 1-semialdehyde (GSA).</text>
</comment>
<dbReference type="GO" id="GO:0008883">
    <property type="term" value="F:glutamyl-tRNA reductase activity"/>
    <property type="evidence" value="ECO:0007669"/>
    <property type="project" value="UniProtKB-UniRule"/>
</dbReference>
<feature type="binding site" evidence="8 10">
    <location>
        <position position="115"/>
    </location>
    <ligand>
        <name>substrate</name>
    </ligand>
</feature>
<dbReference type="PIRSF" id="PIRSF000445">
    <property type="entry name" value="4pyrrol_synth_GluRdtase"/>
    <property type="match status" value="1"/>
</dbReference>
<feature type="binding site" evidence="8 10">
    <location>
        <begin position="46"/>
        <end position="49"/>
    </location>
    <ligand>
        <name>substrate</name>
    </ligand>
</feature>
<feature type="domain" description="Glutamyl-tRNA reductase N-terminal" evidence="15">
    <location>
        <begin position="5"/>
        <end position="160"/>
    </location>
</feature>
<feature type="binding site" evidence="8 10">
    <location>
        <begin position="120"/>
        <end position="122"/>
    </location>
    <ligand>
        <name>substrate</name>
    </ligand>
</feature>
<evidence type="ECO:0000256" key="10">
    <source>
        <dbReference type="PIRSR" id="PIRSR000445-2"/>
    </source>
</evidence>
<dbReference type="Gene3D" id="3.30.460.30">
    <property type="entry name" value="Glutamyl-tRNA reductase, N-terminal domain"/>
    <property type="match status" value="1"/>
</dbReference>
<evidence type="ECO:0000256" key="7">
    <source>
        <dbReference type="ARBA" id="ARBA00047464"/>
    </source>
</evidence>
<name>A0A839EH07_9MICO</name>
<dbReference type="UniPathway" id="UPA00251">
    <property type="reaction ID" value="UER00316"/>
</dbReference>
<comment type="caution">
    <text evidence="16">The sequence shown here is derived from an EMBL/GenBank/DDBJ whole genome shotgun (WGS) entry which is preliminary data.</text>
</comment>
<dbReference type="Pfam" id="PF05201">
    <property type="entry name" value="GlutR_N"/>
    <property type="match status" value="1"/>
</dbReference>
<dbReference type="HAMAP" id="MF_00087">
    <property type="entry name" value="Glu_tRNA_reductase"/>
    <property type="match status" value="1"/>
</dbReference>
<evidence type="ECO:0000256" key="3">
    <source>
        <dbReference type="ARBA" id="ARBA00012970"/>
    </source>
</evidence>
<reference evidence="16 17" key="1">
    <citation type="submission" date="2020-07" db="EMBL/GenBank/DDBJ databases">
        <title>Sequencing the genomes of 1000 actinobacteria strains.</title>
        <authorList>
            <person name="Klenk H.-P."/>
        </authorList>
    </citation>
    <scope>NUCLEOTIDE SEQUENCE [LARGE SCALE GENOMIC DNA]</scope>
    <source>
        <strain evidence="16 17">DSM 19663</strain>
    </source>
</reference>
<dbReference type="InterPro" id="IPR006151">
    <property type="entry name" value="Shikm_DH/Glu-tRNA_Rdtase"/>
</dbReference>
<dbReference type="InterPro" id="IPR018214">
    <property type="entry name" value="GluRdtase_CS"/>
</dbReference>
<dbReference type="InterPro" id="IPR015896">
    <property type="entry name" value="4pyrrol_synth_GluRdtase_dimer"/>
</dbReference>
<evidence type="ECO:0000256" key="11">
    <source>
        <dbReference type="PIRSR" id="PIRSR000445-3"/>
    </source>
</evidence>
<dbReference type="AlphaFoldDB" id="A0A839EH07"/>
<evidence type="ECO:0000256" key="6">
    <source>
        <dbReference type="ARBA" id="ARBA00023244"/>
    </source>
</evidence>
<keyword evidence="17" id="KW-1185">Reference proteome</keyword>
<feature type="active site" description="Nucleophile" evidence="8 9">
    <location>
        <position position="47"/>
    </location>
</feature>
<evidence type="ECO:0000256" key="1">
    <source>
        <dbReference type="ARBA" id="ARBA00005059"/>
    </source>
</evidence>
<evidence type="ECO:0000256" key="9">
    <source>
        <dbReference type="PIRSR" id="PIRSR000445-1"/>
    </source>
</evidence>
<dbReference type="NCBIfam" id="NF000750">
    <property type="entry name" value="PRK00045.3-4"/>
    <property type="match status" value="1"/>
</dbReference>
<sequence>MLLCVTANHRNTPFEVLERLAVDAEALTGAVRGADPSVRGAITVATCNRLEVYLDVDAPADATPEDTHAIARDSVSRALRSLGEDAPLEASATAEVLGSPAAVHHLFAVSAGLESVAVGEEEIAGQVRRAAQAARASGASTGRLDRVFQEAIRTARAARAQGDASRTGRSLARLALDLVGSRLADWSAARVVLVGTGRYAATTVAALRDRGAESITVYSPSGRAQVFGTRHGVAWTNDLTAAMSGADVVITCTTRLSLSAADVPAEAPAYVVDLGLPRNVDAAVGEIEGVTLLDLETIRLHAPLVHWSAEEEARSVVADAAHAFVTAAAVEPSIVALRQHVLELVDDEIERARRRGDADGRVEEALRHLTSVFLHTPSTLARRHAVAGRGVDVAAAIETLFGIPVTRPASAAGPLPFSSAHPVIGSAAAAPGERGVLGSAATA</sequence>
<comment type="catalytic activity">
    <reaction evidence="7 8">
        <text>(S)-4-amino-5-oxopentanoate + tRNA(Glu) + NADP(+) = L-glutamyl-tRNA(Glu) + NADPH + H(+)</text>
        <dbReference type="Rhea" id="RHEA:12344"/>
        <dbReference type="Rhea" id="RHEA-COMP:9663"/>
        <dbReference type="Rhea" id="RHEA-COMP:9680"/>
        <dbReference type="ChEBI" id="CHEBI:15378"/>
        <dbReference type="ChEBI" id="CHEBI:57501"/>
        <dbReference type="ChEBI" id="CHEBI:57783"/>
        <dbReference type="ChEBI" id="CHEBI:58349"/>
        <dbReference type="ChEBI" id="CHEBI:78442"/>
        <dbReference type="ChEBI" id="CHEBI:78520"/>
        <dbReference type="EC" id="1.2.1.70"/>
    </reaction>
</comment>
<dbReference type="GO" id="GO:0050661">
    <property type="term" value="F:NADP binding"/>
    <property type="evidence" value="ECO:0007669"/>
    <property type="project" value="InterPro"/>
</dbReference>
<dbReference type="InterPro" id="IPR000343">
    <property type="entry name" value="4pyrrol_synth_GluRdtase"/>
</dbReference>
<keyword evidence="4 8" id="KW-0521">NADP</keyword>
<protein>
    <recommendedName>
        <fullName evidence="3 8">Glutamyl-tRNA reductase</fullName>
        <shortName evidence="8">GluTR</shortName>
        <ecNumber evidence="3 8">1.2.1.70</ecNumber>
    </recommendedName>
</protein>
<dbReference type="InterPro" id="IPR036343">
    <property type="entry name" value="GluRdtase_N_sf"/>
</dbReference>
<evidence type="ECO:0000256" key="12">
    <source>
        <dbReference type="PIRSR" id="PIRSR000445-4"/>
    </source>
</evidence>
<dbReference type="Pfam" id="PF01488">
    <property type="entry name" value="Shikimate_DH"/>
    <property type="match status" value="1"/>
</dbReference>
<dbReference type="InterPro" id="IPR036453">
    <property type="entry name" value="GluRdtase_dimer_dom_sf"/>
</dbReference>
<dbReference type="SUPFAM" id="SSF69742">
    <property type="entry name" value="Glutamyl tRNA-reductase catalytic, N-terminal domain"/>
    <property type="match status" value="1"/>
</dbReference>
<dbReference type="GO" id="GO:0019353">
    <property type="term" value="P:protoporphyrinogen IX biosynthetic process from glutamate"/>
    <property type="evidence" value="ECO:0007669"/>
    <property type="project" value="TreeGrafter"/>
</dbReference>
<dbReference type="InterPro" id="IPR036291">
    <property type="entry name" value="NAD(P)-bd_dom_sf"/>
</dbReference>
<comment type="domain">
    <text evidence="8">Possesses an unusual extended V-shaped dimeric structure with each monomer consisting of three distinct domains arranged along a curved 'spinal' alpha-helix. The N-terminal catalytic domain specifically recognizes the glutamate moiety of the substrate. The second domain is the NADPH-binding domain, and the third C-terminal domain is responsible for dimerization.</text>
</comment>
<dbReference type="SUPFAM" id="SSF69075">
    <property type="entry name" value="Glutamyl tRNA-reductase dimerization domain"/>
    <property type="match status" value="1"/>
</dbReference>
<dbReference type="PANTHER" id="PTHR43013">
    <property type="entry name" value="GLUTAMYL-TRNA REDUCTASE"/>
    <property type="match status" value="1"/>
</dbReference>
<feature type="site" description="Important for activity" evidence="8 12">
    <location>
        <position position="105"/>
    </location>
</feature>
<proteinExistence type="inferred from homology"/>
<evidence type="ECO:0000313" key="17">
    <source>
        <dbReference type="Proteomes" id="UP000585905"/>
    </source>
</evidence>
<evidence type="ECO:0000256" key="2">
    <source>
        <dbReference type="ARBA" id="ARBA00005916"/>
    </source>
</evidence>
<dbReference type="EC" id="1.2.1.70" evidence="3 8"/>
<evidence type="ECO:0000313" key="16">
    <source>
        <dbReference type="EMBL" id="MBA8848595.1"/>
    </source>
</evidence>
<dbReference type="PROSITE" id="PS00747">
    <property type="entry name" value="GLUTR"/>
    <property type="match status" value="1"/>
</dbReference>
<comment type="similarity">
    <text evidence="2 8">Belongs to the glutamyl-tRNA reductase family.</text>
</comment>
<dbReference type="SUPFAM" id="SSF51735">
    <property type="entry name" value="NAD(P)-binding Rossmann-fold domains"/>
    <property type="match status" value="1"/>
</dbReference>
<evidence type="ECO:0000259" key="13">
    <source>
        <dbReference type="Pfam" id="PF00745"/>
    </source>
</evidence>
<evidence type="ECO:0000256" key="4">
    <source>
        <dbReference type="ARBA" id="ARBA00022857"/>
    </source>
</evidence>
<feature type="domain" description="Tetrapyrrole biosynthesis glutamyl-tRNA reductase dimerisation" evidence="13">
    <location>
        <begin position="326"/>
        <end position="403"/>
    </location>
</feature>
<dbReference type="PANTHER" id="PTHR43013:SF1">
    <property type="entry name" value="GLUTAMYL-TRNA REDUCTASE"/>
    <property type="match status" value="1"/>
</dbReference>
<dbReference type="Pfam" id="PF00745">
    <property type="entry name" value="GlutR_dimer"/>
    <property type="match status" value="1"/>
</dbReference>
<comment type="subunit">
    <text evidence="8">Homodimer.</text>
</comment>
<evidence type="ECO:0000259" key="15">
    <source>
        <dbReference type="Pfam" id="PF05201"/>
    </source>
</evidence>
<feature type="domain" description="Quinate/shikimate 5-dehydrogenase/glutamyl-tRNA reductase" evidence="14">
    <location>
        <begin position="179"/>
        <end position="297"/>
    </location>
</feature>
<dbReference type="Proteomes" id="UP000585905">
    <property type="component" value="Unassembled WGS sequence"/>
</dbReference>
<gene>
    <name evidence="8" type="primary">hemA</name>
    <name evidence="16" type="ORF">FHX53_002205</name>
</gene>
<dbReference type="RefSeq" id="WP_182491383.1">
    <property type="nucleotide sequence ID" value="NZ_BAAAOV010000006.1"/>
</dbReference>
<feature type="binding site" evidence="8 10">
    <location>
        <position position="126"/>
    </location>
    <ligand>
        <name>substrate</name>
    </ligand>
</feature>